<dbReference type="EMBL" id="KN847317">
    <property type="protein sequence ID" value="KIW60941.1"/>
    <property type="molecule type" value="Genomic_DNA"/>
</dbReference>
<name>A0A0D2C7N9_9EURO</name>
<gene>
    <name evidence="12" type="ORF">PV05_01118</name>
</gene>
<feature type="compositionally biased region" description="Basic and acidic residues" evidence="10">
    <location>
        <begin position="423"/>
        <end position="434"/>
    </location>
</feature>
<keyword evidence="8" id="KW-0539">Nucleus</keyword>
<keyword evidence="6" id="KW-0805">Transcription regulation</keyword>
<evidence type="ECO:0000256" key="5">
    <source>
        <dbReference type="ARBA" id="ARBA00022853"/>
    </source>
</evidence>
<dbReference type="Pfam" id="PF00850">
    <property type="entry name" value="Hist_deacetyl"/>
    <property type="match status" value="1"/>
</dbReference>
<dbReference type="Proteomes" id="UP000054342">
    <property type="component" value="Unassembled WGS sequence"/>
</dbReference>
<organism evidence="12 13">
    <name type="scientific">Exophiala xenobiotica</name>
    <dbReference type="NCBI Taxonomy" id="348802"/>
    <lineage>
        <taxon>Eukaryota</taxon>
        <taxon>Fungi</taxon>
        <taxon>Dikarya</taxon>
        <taxon>Ascomycota</taxon>
        <taxon>Pezizomycotina</taxon>
        <taxon>Eurotiomycetes</taxon>
        <taxon>Chaetothyriomycetidae</taxon>
        <taxon>Chaetothyriales</taxon>
        <taxon>Herpotrichiellaceae</taxon>
        <taxon>Exophiala</taxon>
    </lineage>
</organism>
<dbReference type="InterPro" id="IPR023801">
    <property type="entry name" value="His_deacetylse_dom"/>
</dbReference>
<feature type="compositionally biased region" description="Polar residues" evidence="10">
    <location>
        <begin position="588"/>
        <end position="597"/>
    </location>
</feature>
<dbReference type="RefSeq" id="XP_013321525.1">
    <property type="nucleotide sequence ID" value="XM_013466071.1"/>
</dbReference>
<feature type="compositionally biased region" description="Acidic residues" evidence="10">
    <location>
        <begin position="406"/>
        <end position="415"/>
    </location>
</feature>
<dbReference type="AlphaFoldDB" id="A0A0D2C7N9"/>
<dbReference type="PRINTS" id="PR01270">
    <property type="entry name" value="HDASUPER"/>
</dbReference>
<feature type="compositionally biased region" description="Low complexity" evidence="10">
    <location>
        <begin position="618"/>
        <end position="627"/>
    </location>
</feature>
<dbReference type="OrthoDB" id="1918432at2759"/>
<dbReference type="GO" id="GO:0032221">
    <property type="term" value="C:Rpd3S complex"/>
    <property type="evidence" value="ECO:0007669"/>
    <property type="project" value="UniProtKB-ARBA"/>
</dbReference>
<accession>A0A0D2C7N9</accession>
<evidence type="ECO:0000256" key="1">
    <source>
        <dbReference type="ARBA" id="ARBA00004123"/>
    </source>
</evidence>
<evidence type="ECO:0000256" key="4">
    <source>
        <dbReference type="ARBA" id="ARBA00022801"/>
    </source>
</evidence>
<dbReference type="GO" id="GO:0070210">
    <property type="term" value="C:Rpd3L-Expanded complex"/>
    <property type="evidence" value="ECO:0007669"/>
    <property type="project" value="TreeGrafter"/>
</dbReference>
<dbReference type="GO" id="GO:0031507">
    <property type="term" value="P:heterochromatin formation"/>
    <property type="evidence" value="ECO:0007669"/>
    <property type="project" value="TreeGrafter"/>
</dbReference>
<dbReference type="InterPro" id="IPR003084">
    <property type="entry name" value="HDAC_I/II"/>
</dbReference>
<feature type="region of interest" description="Disordered" evidence="10">
    <location>
        <begin position="468"/>
        <end position="494"/>
    </location>
</feature>
<dbReference type="InterPro" id="IPR023696">
    <property type="entry name" value="Ureohydrolase_dom_sf"/>
</dbReference>
<feature type="compositionally biased region" description="Acidic residues" evidence="10">
    <location>
        <begin position="533"/>
        <end position="544"/>
    </location>
</feature>
<dbReference type="GeneID" id="25323026"/>
<dbReference type="STRING" id="348802.A0A0D2C7N9"/>
<reference evidence="12 13" key="1">
    <citation type="submission" date="2015-01" db="EMBL/GenBank/DDBJ databases">
        <title>The Genome Sequence of Exophiala xenobiotica CBS118157.</title>
        <authorList>
            <consortium name="The Broad Institute Genomics Platform"/>
            <person name="Cuomo C."/>
            <person name="de Hoog S."/>
            <person name="Gorbushina A."/>
            <person name="Stielow B."/>
            <person name="Teixiera M."/>
            <person name="Abouelleil A."/>
            <person name="Chapman S.B."/>
            <person name="Priest M."/>
            <person name="Young S.K."/>
            <person name="Wortman J."/>
            <person name="Nusbaum C."/>
            <person name="Birren B."/>
        </authorList>
    </citation>
    <scope>NUCLEOTIDE SEQUENCE [LARGE SCALE GENOMIC DNA]</scope>
    <source>
        <strain evidence="12 13">CBS 118157</strain>
    </source>
</reference>
<sequence>MSFAPVDPPKLRDDSKKRVAYFYDSDVGNYAYVSGHPMKPHRIRLAHSLVMNYGLYKKMEIYRAKPATKYEMTQFHTDEYIDFLAKVTPDNMDSYQKEQQKYNVGDDCPVFDGLFEFCGISAGGSMEGAARLNRQKADIAINWAGGLHHAKKSEASGFCYVNDIVLGIIELLRFHKRVLYIDIDVHHGDGVEEAFYTTDRVMTVSFHKYGEYFPGTGELRDIGVGLGKHYAVNFPLRDGIDDSSYKGIFEPVIRATMEHYQPAAVVLQCGGDSLSGDRLGCFNLSMKGHANCVRFVKSFNLPTLILGGGGYTMRNVARTWAFETGTLVGEPMTPNLPYNDYYEYYAPDYELDVRPSNMDNANSKEYLEKILTQVLENLKRTAHAPSVQMTDVPRESLGMNDEDEAALDDLDEDQNADSRMSQRKADKYVEKNGELSDSEDEAMEAMDGHAGSRKRRIMVNYRHIMDVGGNDSGMETGSGIDTPQQGSSLPDDADEMNVDELDEKINLIPSPSAADMNGSAAVSGQHSPSAPAADDDIEMGDADAEGSAPTSAADALLAEEESTITVQPQAQQQQTPPESPPAQEAEQLATTSGDTALTATEGEAAMVDPAAVTLTATATTEPDATGASIEEAAIKQEVTGDDEVAKAQEEGRMEREAVNAEGEARTEAVARAETDGRPEDEL</sequence>
<comment type="similarity">
    <text evidence="9">Belongs to the histone deacetylase family. HD Type 1 subfamily.</text>
</comment>
<dbReference type="SUPFAM" id="SSF52768">
    <property type="entry name" value="Arginase/deacetylase"/>
    <property type="match status" value="1"/>
</dbReference>
<dbReference type="InterPro" id="IPR000286">
    <property type="entry name" value="HDACs"/>
</dbReference>
<evidence type="ECO:0000256" key="7">
    <source>
        <dbReference type="ARBA" id="ARBA00023163"/>
    </source>
</evidence>
<keyword evidence="5" id="KW-0156">Chromatin regulator</keyword>
<comment type="subcellular location">
    <subcellularLocation>
        <location evidence="1">Nucleus</location>
    </subcellularLocation>
</comment>
<protein>
    <recommendedName>
        <fullName evidence="2">histone deacetylase</fullName>
        <ecNumber evidence="2">3.5.1.98</ecNumber>
    </recommendedName>
</protein>
<keyword evidence="13" id="KW-1185">Reference proteome</keyword>
<dbReference type="PANTHER" id="PTHR10625">
    <property type="entry name" value="HISTONE DEACETYLASE HDAC1-RELATED"/>
    <property type="match status" value="1"/>
</dbReference>
<evidence type="ECO:0000256" key="8">
    <source>
        <dbReference type="ARBA" id="ARBA00023242"/>
    </source>
</evidence>
<keyword evidence="7" id="KW-0804">Transcription</keyword>
<evidence type="ECO:0000256" key="10">
    <source>
        <dbReference type="SAM" id="MobiDB-lite"/>
    </source>
</evidence>
<evidence type="ECO:0000313" key="12">
    <source>
        <dbReference type="EMBL" id="KIW60941.1"/>
    </source>
</evidence>
<dbReference type="PRINTS" id="PR01271">
    <property type="entry name" value="HISDACETLASE"/>
</dbReference>
<keyword evidence="4" id="KW-0378">Hydrolase</keyword>
<dbReference type="GO" id="GO:0033698">
    <property type="term" value="C:Rpd3L complex"/>
    <property type="evidence" value="ECO:0007669"/>
    <property type="project" value="UniProtKB-ARBA"/>
</dbReference>
<feature type="region of interest" description="Disordered" evidence="10">
    <location>
        <begin position="618"/>
        <end position="682"/>
    </location>
</feature>
<feature type="compositionally biased region" description="Low complexity" evidence="10">
    <location>
        <begin position="567"/>
        <end position="587"/>
    </location>
</feature>
<dbReference type="PANTHER" id="PTHR10625:SF10">
    <property type="entry name" value="HISTONE DEACETYLASE HDAC1"/>
    <property type="match status" value="1"/>
</dbReference>
<evidence type="ECO:0000256" key="9">
    <source>
        <dbReference type="ARBA" id="ARBA00061569"/>
    </source>
</evidence>
<evidence type="ECO:0000259" key="11">
    <source>
        <dbReference type="Pfam" id="PF00850"/>
    </source>
</evidence>
<dbReference type="Gene3D" id="3.40.800.20">
    <property type="entry name" value="Histone deacetylase domain"/>
    <property type="match status" value="1"/>
</dbReference>
<feature type="region of interest" description="Disordered" evidence="10">
    <location>
        <begin position="509"/>
        <end position="597"/>
    </location>
</feature>
<dbReference type="InterPro" id="IPR037138">
    <property type="entry name" value="His_deacetylse_dom_sf"/>
</dbReference>
<evidence type="ECO:0000256" key="2">
    <source>
        <dbReference type="ARBA" id="ARBA00012111"/>
    </source>
</evidence>
<evidence type="ECO:0000256" key="6">
    <source>
        <dbReference type="ARBA" id="ARBA00023015"/>
    </source>
</evidence>
<keyword evidence="3" id="KW-0678">Repressor</keyword>
<dbReference type="CDD" id="cd10004">
    <property type="entry name" value="RPD3-like"/>
    <property type="match status" value="1"/>
</dbReference>
<dbReference type="FunFam" id="3.40.800.20:FF:000001">
    <property type="entry name" value="Histone deacetylase"/>
    <property type="match status" value="1"/>
</dbReference>
<feature type="domain" description="Histone deacetylase" evidence="11">
    <location>
        <begin position="36"/>
        <end position="324"/>
    </location>
</feature>
<dbReference type="HOGENOM" id="CLU_007727_0_3_1"/>
<evidence type="ECO:0000313" key="13">
    <source>
        <dbReference type="Proteomes" id="UP000054342"/>
    </source>
</evidence>
<proteinExistence type="inferred from homology"/>
<feature type="region of interest" description="Disordered" evidence="10">
    <location>
        <begin position="406"/>
        <end position="451"/>
    </location>
</feature>
<feature type="compositionally biased region" description="Polar residues" evidence="10">
    <location>
        <begin position="473"/>
        <end position="488"/>
    </location>
</feature>
<evidence type="ECO:0000256" key="3">
    <source>
        <dbReference type="ARBA" id="ARBA00022491"/>
    </source>
</evidence>
<feature type="compositionally biased region" description="Basic and acidic residues" evidence="10">
    <location>
        <begin position="643"/>
        <end position="682"/>
    </location>
</feature>
<dbReference type="GO" id="GO:0141221">
    <property type="term" value="F:histone deacetylase activity, hydrolytic mechanism"/>
    <property type="evidence" value="ECO:0007669"/>
    <property type="project" value="UniProtKB-EC"/>
</dbReference>
<dbReference type="EC" id="3.5.1.98" evidence="2"/>